<feature type="compositionally biased region" description="Basic and acidic residues" evidence="8">
    <location>
        <begin position="315"/>
        <end position="328"/>
    </location>
</feature>
<dbReference type="Gene3D" id="2.30.30.40">
    <property type="entry name" value="SH3 Domains"/>
    <property type="match status" value="1"/>
</dbReference>
<dbReference type="InterPro" id="IPR027267">
    <property type="entry name" value="AH/BAR_dom_sf"/>
</dbReference>
<dbReference type="InterPro" id="IPR001452">
    <property type="entry name" value="SH3_domain"/>
</dbReference>
<dbReference type="InterPro" id="IPR036028">
    <property type="entry name" value="SH3-like_dom_sf"/>
</dbReference>
<dbReference type="SUPFAM" id="SSF103657">
    <property type="entry name" value="BAR/IMD domain-like"/>
    <property type="match status" value="1"/>
</dbReference>
<dbReference type="Pfam" id="PF03114">
    <property type="entry name" value="BAR"/>
    <property type="match status" value="1"/>
</dbReference>
<evidence type="ECO:0000313" key="12">
    <source>
        <dbReference type="Proteomes" id="UP000274131"/>
    </source>
</evidence>
<feature type="domain" description="BAR" evidence="10">
    <location>
        <begin position="49"/>
        <end position="274"/>
    </location>
</feature>
<proteinExistence type="predicted"/>
<dbReference type="WBParaSite" id="EVEC_0001095401-mRNA-1">
    <property type="protein sequence ID" value="EVEC_0001095401-mRNA-1"/>
    <property type="gene ID" value="EVEC_0001095401"/>
</dbReference>
<feature type="compositionally biased region" description="Basic and acidic residues" evidence="8">
    <location>
        <begin position="430"/>
        <end position="445"/>
    </location>
</feature>
<dbReference type="SMART" id="SM00721">
    <property type="entry name" value="BAR"/>
    <property type="match status" value="1"/>
</dbReference>
<dbReference type="AlphaFoldDB" id="A0A0N4VJD3"/>
<keyword evidence="4" id="KW-0963">Cytoplasm</keyword>
<evidence type="ECO:0000313" key="11">
    <source>
        <dbReference type="EMBL" id="VDD95528.1"/>
    </source>
</evidence>
<evidence type="ECO:0000256" key="1">
    <source>
        <dbReference type="ARBA" id="ARBA00004308"/>
    </source>
</evidence>
<accession>A0A0N4VJD3</accession>
<feature type="compositionally biased region" description="Low complexity" evidence="8">
    <location>
        <begin position="293"/>
        <end position="314"/>
    </location>
</feature>
<evidence type="ECO:0000256" key="3">
    <source>
        <dbReference type="ARBA" id="ARBA00022443"/>
    </source>
</evidence>
<gene>
    <name evidence="11" type="ORF">EVEC_LOCUS10279</name>
</gene>
<dbReference type="STRING" id="51028.A0A0N4VJD3"/>
<dbReference type="GO" id="GO:0005737">
    <property type="term" value="C:cytoplasm"/>
    <property type="evidence" value="ECO:0007669"/>
    <property type="project" value="UniProtKB-SubCell"/>
</dbReference>
<protein>
    <submittedName>
        <fullName evidence="13">Amphiphysin</fullName>
    </submittedName>
</protein>
<reference evidence="13" key="1">
    <citation type="submission" date="2017-02" db="UniProtKB">
        <authorList>
            <consortium name="WormBaseParasite"/>
        </authorList>
    </citation>
    <scope>IDENTIFICATION</scope>
</reference>
<keyword evidence="5" id="KW-0175">Coiled coil</keyword>
<keyword evidence="12" id="KW-1185">Reference proteome</keyword>
<dbReference type="PRINTS" id="PR01251">
    <property type="entry name" value="AMPHIPHYSIN"/>
</dbReference>
<evidence type="ECO:0000256" key="5">
    <source>
        <dbReference type="ARBA" id="ARBA00023054"/>
    </source>
</evidence>
<evidence type="ECO:0000256" key="4">
    <source>
        <dbReference type="ARBA" id="ARBA00022490"/>
    </source>
</evidence>
<dbReference type="PANTHER" id="PTHR46514:SF3">
    <property type="entry name" value="AMPHIPHYSIN"/>
    <property type="match status" value="1"/>
</dbReference>
<dbReference type="InterPro" id="IPR003005">
    <property type="entry name" value="Amphiphysin"/>
</dbReference>
<dbReference type="GO" id="GO:0005543">
    <property type="term" value="F:phospholipid binding"/>
    <property type="evidence" value="ECO:0007669"/>
    <property type="project" value="TreeGrafter"/>
</dbReference>
<organism evidence="13">
    <name type="scientific">Enterobius vermicularis</name>
    <name type="common">Human pinworm</name>
    <dbReference type="NCBI Taxonomy" id="51028"/>
    <lineage>
        <taxon>Eukaryota</taxon>
        <taxon>Metazoa</taxon>
        <taxon>Ecdysozoa</taxon>
        <taxon>Nematoda</taxon>
        <taxon>Chromadorea</taxon>
        <taxon>Rhabditida</taxon>
        <taxon>Spirurina</taxon>
        <taxon>Oxyuridomorpha</taxon>
        <taxon>Oxyuroidea</taxon>
        <taxon>Oxyuridae</taxon>
        <taxon>Enterobius</taxon>
    </lineage>
</organism>
<name>A0A0N4VJD3_ENTVE</name>
<evidence type="ECO:0000256" key="7">
    <source>
        <dbReference type="PROSITE-ProRule" id="PRU00192"/>
    </source>
</evidence>
<sequence>MLLRISAGLEFYDYAHIGSGSEARWSFIRMSELFSKKFKKQKTRVKEKLLEGLGKAKATQDNVFDQHASNLVKQTKACEKLFRDLKAYGVALKSLVSAQQTLRDTIRELYEPDWPERENLCAITHIGREVFQSLDSQWAEFEKIVSEQLMGSVNAYMSQLPTLKEKVAKRGRKLVDFDGARNSYNAIKASSKKGEDDPKVVKAATDFENAKALYHEINNELLDALPAAYDSRITFFVDTLQTLFNAESTNHSECAKYNKTLVTHLDTLGNAFDSLRVPRPESASSSQHEERSASPISESASQPQSSSLSSTQKSVGKEDLETEDKVENKVYPSLDAEKVGPINAAQVVSSPQEETDDIKPSRASLPVSQPKVKDEENSSKEASNPFDEDEEKAEEGNSKAGGEDKKDSTNPFDEPDDSEPKTPDATAGNVEKEQEVDEKKGLHDRKVLYKVRATHRYAAEDTDELTFDAGEVIAVLDPREEDQLDDGWLLGVKQSDGVRGVFPANFTKTL</sequence>
<evidence type="ECO:0000256" key="2">
    <source>
        <dbReference type="ARBA" id="ARBA00004496"/>
    </source>
</evidence>
<dbReference type="InterPro" id="IPR004148">
    <property type="entry name" value="BAR_dom"/>
</dbReference>
<keyword evidence="6" id="KW-0472">Membrane</keyword>
<dbReference type="CDD" id="cd11790">
    <property type="entry name" value="SH3_Amphiphysin"/>
    <property type="match status" value="1"/>
</dbReference>
<dbReference type="PROSITE" id="PS51021">
    <property type="entry name" value="BAR"/>
    <property type="match status" value="1"/>
</dbReference>
<dbReference type="Pfam" id="PF14604">
    <property type="entry name" value="SH3_9"/>
    <property type="match status" value="1"/>
</dbReference>
<dbReference type="PROSITE" id="PS50002">
    <property type="entry name" value="SH3"/>
    <property type="match status" value="1"/>
</dbReference>
<dbReference type="SMART" id="SM00326">
    <property type="entry name" value="SH3"/>
    <property type="match status" value="1"/>
</dbReference>
<evidence type="ECO:0000256" key="6">
    <source>
        <dbReference type="ARBA" id="ARBA00023136"/>
    </source>
</evidence>
<evidence type="ECO:0000259" key="10">
    <source>
        <dbReference type="PROSITE" id="PS51021"/>
    </source>
</evidence>
<comment type="subcellular location">
    <subcellularLocation>
        <location evidence="2">Cytoplasm</location>
    </subcellularLocation>
    <subcellularLocation>
        <location evidence="1">Endomembrane system</location>
    </subcellularLocation>
</comment>
<dbReference type="SUPFAM" id="SSF50044">
    <property type="entry name" value="SH3-domain"/>
    <property type="match status" value="1"/>
</dbReference>
<dbReference type="Gene3D" id="1.20.1270.60">
    <property type="entry name" value="Arfaptin homology (AH) domain/BAR domain"/>
    <property type="match status" value="1"/>
</dbReference>
<feature type="compositionally biased region" description="Basic and acidic residues" evidence="8">
    <location>
        <begin position="394"/>
        <end position="408"/>
    </location>
</feature>
<dbReference type="EMBL" id="UXUI01010698">
    <property type="protein sequence ID" value="VDD95528.1"/>
    <property type="molecule type" value="Genomic_DNA"/>
</dbReference>
<evidence type="ECO:0000313" key="13">
    <source>
        <dbReference type="WBParaSite" id="EVEC_0001095401-mRNA-1"/>
    </source>
</evidence>
<evidence type="ECO:0000259" key="9">
    <source>
        <dbReference type="PROSITE" id="PS50002"/>
    </source>
</evidence>
<dbReference type="GO" id="GO:0012505">
    <property type="term" value="C:endomembrane system"/>
    <property type="evidence" value="ECO:0007669"/>
    <property type="project" value="UniProtKB-SubCell"/>
</dbReference>
<dbReference type="Proteomes" id="UP000274131">
    <property type="component" value="Unassembled WGS sequence"/>
</dbReference>
<reference evidence="11 12" key="2">
    <citation type="submission" date="2018-10" db="EMBL/GenBank/DDBJ databases">
        <authorList>
            <consortium name="Pathogen Informatics"/>
        </authorList>
    </citation>
    <scope>NUCLEOTIDE SEQUENCE [LARGE SCALE GENOMIC DNA]</scope>
</reference>
<feature type="region of interest" description="Disordered" evidence="8">
    <location>
        <begin position="273"/>
        <end position="334"/>
    </location>
</feature>
<evidence type="ECO:0000256" key="8">
    <source>
        <dbReference type="SAM" id="MobiDB-lite"/>
    </source>
</evidence>
<keyword evidence="3 7" id="KW-0728">SH3 domain</keyword>
<dbReference type="PANTHER" id="PTHR46514">
    <property type="entry name" value="AMPHIPHYSIN"/>
    <property type="match status" value="1"/>
</dbReference>
<feature type="region of interest" description="Disordered" evidence="8">
    <location>
        <begin position="347"/>
        <end position="445"/>
    </location>
</feature>
<dbReference type="GO" id="GO:0005886">
    <property type="term" value="C:plasma membrane"/>
    <property type="evidence" value="ECO:0007669"/>
    <property type="project" value="TreeGrafter"/>
</dbReference>
<dbReference type="OrthoDB" id="446293at2759"/>
<dbReference type="FunFam" id="1.20.1270.60:FF:000013">
    <property type="entry name" value="Amphiphysin isoform 2"/>
    <property type="match status" value="1"/>
</dbReference>
<feature type="domain" description="SH3" evidence="9">
    <location>
        <begin position="446"/>
        <end position="510"/>
    </location>
</feature>